<reference evidence="2 3" key="1">
    <citation type="submission" date="2019-03" db="EMBL/GenBank/DDBJ databases">
        <authorList>
            <person name="Liu G."/>
        </authorList>
    </citation>
    <scope>NUCLEOTIDE SEQUENCE [LARGE SCALE GENOMIC DNA]</scope>
    <source>
        <strain evidence="2 3">DSM 19099</strain>
    </source>
</reference>
<evidence type="ECO:0000313" key="2">
    <source>
        <dbReference type="EMBL" id="TES46467.1"/>
    </source>
</evidence>
<keyword evidence="1" id="KW-1133">Transmembrane helix</keyword>
<dbReference type="RefSeq" id="WP_134259887.1">
    <property type="nucleotide sequence ID" value="NZ_LDIM01000013.1"/>
</dbReference>
<gene>
    <name evidence="2" type="ORF">E2L03_17385</name>
</gene>
<accession>A0A4Y7WFS0</accession>
<comment type="caution">
    <text evidence="2">The sequence shown here is derived from an EMBL/GenBank/DDBJ whole genome shotgun (WGS) entry which is preliminary data.</text>
</comment>
<evidence type="ECO:0000256" key="1">
    <source>
        <dbReference type="SAM" id="Phobius"/>
    </source>
</evidence>
<feature type="transmembrane region" description="Helical" evidence="1">
    <location>
        <begin position="12"/>
        <end position="29"/>
    </location>
</feature>
<name>A0A4Y7WFS0_9BACI</name>
<dbReference type="EMBL" id="SNUX01000004">
    <property type="protein sequence ID" value="TES46467.1"/>
    <property type="molecule type" value="Genomic_DNA"/>
</dbReference>
<proteinExistence type="predicted"/>
<organism evidence="2 3">
    <name type="scientific">Shouchella lehensis</name>
    <dbReference type="NCBI Taxonomy" id="300825"/>
    <lineage>
        <taxon>Bacteria</taxon>
        <taxon>Bacillati</taxon>
        <taxon>Bacillota</taxon>
        <taxon>Bacilli</taxon>
        <taxon>Bacillales</taxon>
        <taxon>Bacillaceae</taxon>
        <taxon>Shouchella</taxon>
    </lineage>
</organism>
<keyword evidence="1" id="KW-0812">Transmembrane</keyword>
<dbReference type="AlphaFoldDB" id="A0A4Y7WFS0"/>
<evidence type="ECO:0000313" key="3">
    <source>
        <dbReference type="Proteomes" id="UP000298210"/>
    </source>
</evidence>
<dbReference type="Proteomes" id="UP000298210">
    <property type="component" value="Unassembled WGS sequence"/>
</dbReference>
<protein>
    <submittedName>
        <fullName evidence="2">Uncharacterized protein</fullName>
    </submittedName>
</protein>
<sequence>MSKNHISKKSIVIGIFLSILLISVIALVFNKPPKNSALKGTYLSSDLPFATMVFDLDDNRTFYFYNESETDKGTYEYVSETTYKINSEKFNGQKMMFNGNDEVRIQIDHETYTFNKDSDLPTIINE</sequence>
<keyword evidence="1" id="KW-0472">Membrane</keyword>